<dbReference type="PANTHER" id="PTHR30632:SF11">
    <property type="entry name" value="BLR4797 PROTEIN"/>
    <property type="match status" value="1"/>
</dbReference>
<gene>
    <name evidence="1" type="ORF">R9Z33_13045</name>
</gene>
<proteinExistence type="predicted"/>
<reference evidence="1 2" key="1">
    <citation type="submission" date="2023-11" db="EMBL/GenBank/DDBJ databases">
        <title>Arctic aerobic anoxygenic photoheterotroph Sediminicoccus rosea KRV36 adapts its photosynthesis to long days of polar summer.</title>
        <authorList>
            <person name="Tomasch J."/>
            <person name="Kopejtka K."/>
            <person name="Bily T."/>
            <person name="Gardiner A.T."/>
            <person name="Gardian Z."/>
            <person name="Shivaramu S."/>
            <person name="Koblizek M."/>
            <person name="Engelhardt F."/>
            <person name="Kaftan D."/>
        </authorList>
    </citation>
    <scope>NUCLEOTIDE SEQUENCE [LARGE SCALE GENOMIC DNA]</scope>
    <source>
        <strain evidence="1 2">R-30</strain>
    </source>
</reference>
<dbReference type="Gene3D" id="3.40.190.10">
    <property type="entry name" value="Periplasmic binding protein-like II"/>
    <property type="match status" value="2"/>
</dbReference>
<dbReference type="Proteomes" id="UP001305521">
    <property type="component" value="Chromosome"/>
</dbReference>
<evidence type="ECO:0000313" key="1">
    <source>
        <dbReference type="EMBL" id="WPB83031.1"/>
    </source>
</evidence>
<dbReference type="EMBL" id="CP137852">
    <property type="protein sequence ID" value="WPB83031.1"/>
    <property type="molecule type" value="Genomic_DNA"/>
</dbReference>
<keyword evidence="2" id="KW-1185">Reference proteome</keyword>
<dbReference type="PANTHER" id="PTHR30632">
    <property type="entry name" value="MOLYBDATE-BINDING PERIPLASMIC PROTEIN"/>
    <property type="match status" value="1"/>
</dbReference>
<dbReference type="InterPro" id="IPR050682">
    <property type="entry name" value="ModA/WtpA"/>
</dbReference>
<name>A0ABZ0PCL2_9PROT</name>
<organism evidence="1 2">
    <name type="scientific">Sediminicoccus rosea</name>
    <dbReference type="NCBI Taxonomy" id="1225128"/>
    <lineage>
        <taxon>Bacteria</taxon>
        <taxon>Pseudomonadati</taxon>
        <taxon>Pseudomonadota</taxon>
        <taxon>Alphaproteobacteria</taxon>
        <taxon>Acetobacterales</taxon>
        <taxon>Roseomonadaceae</taxon>
        <taxon>Sediminicoccus</taxon>
    </lineage>
</organism>
<dbReference type="RefSeq" id="WP_318647012.1">
    <property type="nucleotide sequence ID" value="NZ_CP137852.1"/>
</dbReference>
<evidence type="ECO:0000313" key="2">
    <source>
        <dbReference type="Proteomes" id="UP001305521"/>
    </source>
</evidence>
<sequence length="224" mass="23077">MTEPPRILSTLAVMALLREWLPEAGEPRPEVVFNPTARLMQQMAEGLTGDIAILTEAGIEELTASGVLAAGTRRDLARSAIGMAVPPGAPHPDISSVAALRATLLAAPSLVYSRAGASGIFFAELIERLGIAAEVNAKATIIPHGFTAEVAARGEAALAIQQVSELMAVPGVDIVGKLPEAANTYAIFSAARFTAARPGAQGLLDRMAAAMTPARLAAHGLDPA</sequence>
<protein>
    <submittedName>
        <fullName evidence="1">Substrate-binding domain-containing protein</fullName>
    </submittedName>
</protein>
<dbReference type="Pfam" id="PF13531">
    <property type="entry name" value="SBP_bac_11"/>
    <property type="match status" value="1"/>
</dbReference>
<accession>A0ABZ0PCL2</accession>
<dbReference type="SUPFAM" id="SSF53850">
    <property type="entry name" value="Periplasmic binding protein-like II"/>
    <property type="match status" value="1"/>
</dbReference>